<protein>
    <recommendedName>
        <fullName evidence="8">Phospholipid/glycerol acyltransferase domain-containing protein</fullName>
    </recommendedName>
</protein>
<keyword evidence="3" id="KW-0443">Lipid metabolism</keyword>
<evidence type="ECO:0000256" key="4">
    <source>
        <dbReference type="ARBA" id="ARBA00023136"/>
    </source>
</evidence>
<feature type="domain" description="Phospholipid/glycerol acyltransferase" evidence="8">
    <location>
        <begin position="48"/>
        <end position="169"/>
    </location>
</feature>
<dbReference type="InterPro" id="IPR000872">
    <property type="entry name" value="Tafazzin"/>
</dbReference>
<dbReference type="SMART" id="SM00563">
    <property type="entry name" value="PlsC"/>
    <property type="match status" value="1"/>
</dbReference>
<dbReference type="EMBL" id="MGDB01000063">
    <property type="protein sequence ID" value="OGL41796.1"/>
    <property type="molecule type" value="Genomic_DNA"/>
</dbReference>
<dbReference type="AlphaFoldDB" id="A0A1F7RJN7"/>
<dbReference type="PANTHER" id="PTHR12497">
    <property type="entry name" value="TAZ PROTEIN TAFAZZIN"/>
    <property type="match status" value="1"/>
</dbReference>
<organism evidence="9 10">
    <name type="scientific">Candidatus Schekmanbacteria bacterium GWA2_38_11</name>
    <dbReference type="NCBI Taxonomy" id="1817876"/>
    <lineage>
        <taxon>Bacteria</taxon>
        <taxon>Candidatus Schekmaniibacteriota</taxon>
    </lineage>
</organism>
<reference evidence="9 10" key="1">
    <citation type="journal article" date="2016" name="Nat. Commun.">
        <title>Thousands of microbial genomes shed light on interconnected biogeochemical processes in an aquifer system.</title>
        <authorList>
            <person name="Anantharaman K."/>
            <person name="Brown C.T."/>
            <person name="Hug L.A."/>
            <person name="Sharon I."/>
            <person name="Castelle C.J."/>
            <person name="Probst A.J."/>
            <person name="Thomas B.C."/>
            <person name="Singh A."/>
            <person name="Wilkins M.J."/>
            <person name="Karaoz U."/>
            <person name="Brodie E.L."/>
            <person name="Williams K.H."/>
            <person name="Hubbard S.S."/>
            <person name="Banfield J.F."/>
        </authorList>
    </citation>
    <scope>NUCLEOTIDE SEQUENCE [LARGE SCALE GENOMIC DNA]</scope>
</reference>
<feature type="transmembrane region" description="Helical" evidence="7">
    <location>
        <begin position="7"/>
        <end position="28"/>
    </location>
</feature>
<dbReference type="SUPFAM" id="SSF69593">
    <property type="entry name" value="Glycerol-3-phosphate (1)-acyltransferase"/>
    <property type="match status" value="1"/>
</dbReference>
<keyword evidence="5" id="KW-0012">Acyltransferase</keyword>
<evidence type="ECO:0000313" key="10">
    <source>
        <dbReference type="Proteomes" id="UP000178526"/>
    </source>
</evidence>
<sequence length="244" mass="28054">MKTIFKLINNFISFIWIISTVTIAWIFFKVLNRTKVYGKKNIPLKTNLLLLPNHLTMIDSFLVGPMAFYPKVILKPSLLPWSPAAEENFFNNPILAWMSAKWKAIPVKRGRKDLEVLNRMSELLPHSTMINFPEGTRSRTGKLGKGRPGVGKLIYDVRPIVIPVRLFGMKKVLPIGSYIPRIFKKITVIFGKPIDFSEFYTLPDEKETWLKISGKVMESIAELKVEGERKNTSLDVERLRGSYR</sequence>
<comment type="subcellular location">
    <subcellularLocation>
        <location evidence="1">Membrane</location>
        <topology evidence="1">Peripheral membrane protein</topology>
    </subcellularLocation>
</comment>
<dbReference type="PANTHER" id="PTHR12497:SF0">
    <property type="entry name" value="TAFAZZIN"/>
    <property type="match status" value="1"/>
</dbReference>
<evidence type="ECO:0000256" key="7">
    <source>
        <dbReference type="SAM" id="Phobius"/>
    </source>
</evidence>
<name>A0A1F7RJN7_9BACT</name>
<evidence type="ECO:0000256" key="5">
    <source>
        <dbReference type="ARBA" id="ARBA00023315"/>
    </source>
</evidence>
<evidence type="ECO:0000256" key="3">
    <source>
        <dbReference type="ARBA" id="ARBA00023098"/>
    </source>
</evidence>
<gene>
    <name evidence="9" type="ORF">A2042_02915</name>
</gene>
<keyword evidence="7" id="KW-1133">Transmembrane helix</keyword>
<comment type="catalytic activity">
    <reaction evidence="6">
        <text>1'-[1,2-diacyl-sn-glycero-3-phospho],3'-[1-acyl-sn-glycero-3-phospho]-glycerol + a 1,2-diacyl-sn-glycero-3-phosphocholine = a cardiolipin + a 1-acyl-sn-glycero-3-phosphocholine</text>
        <dbReference type="Rhea" id="RHEA:33731"/>
        <dbReference type="ChEBI" id="CHEBI:57643"/>
        <dbReference type="ChEBI" id="CHEBI:58168"/>
        <dbReference type="ChEBI" id="CHEBI:62237"/>
        <dbReference type="ChEBI" id="CHEBI:64743"/>
    </reaction>
    <physiologicalReaction direction="left-to-right" evidence="6">
        <dbReference type="Rhea" id="RHEA:33732"/>
    </physiologicalReaction>
    <physiologicalReaction direction="right-to-left" evidence="6">
        <dbReference type="Rhea" id="RHEA:33733"/>
    </physiologicalReaction>
</comment>
<dbReference type="InterPro" id="IPR002123">
    <property type="entry name" value="Plipid/glycerol_acylTrfase"/>
</dbReference>
<dbReference type="GO" id="GO:0016020">
    <property type="term" value="C:membrane"/>
    <property type="evidence" value="ECO:0007669"/>
    <property type="project" value="UniProtKB-SubCell"/>
</dbReference>
<keyword evidence="4 7" id="KW-0472">Membrane</keyword>
<evidence type="ECO:0000259" key="8">
    <source>
        <dbReference type="SMART" id="SM00563"/>
    </source>
</evidence>
<proteinExistence type="predicted"/>
<dbReference type="GO" id="GO:0006644">
    <property type="term" value="P:phospholipid metabolic process"/>
    <property type="evidence" value="ECO:0007669"/>
    <property type="project" value="InterPro"/>
</dbReference>
<evidence type="ECO:0000313" key="9">
    <source>
        <dbReference type="EMBL" id="OGL41796.1"/>
    </source>
</evidence>
<dbReference type="GO" id="GO:0008374">
    <property type="term" value="F:O-acyltransferase activity"/>
    <property type="evidence" value="ECO:0007669"/>
    <property type="project" value="TreeGrafter"/>
</dbReference>
<evidence type="ECO:0000256" key="2">
    <source>
        <dbReference type="ARBA" id="ARBA00022679"/>
    </source>
</evidence>
<comment type="caution">
    <text evidence="9">The sequence shown here is derived from an EMBL/GenBank/DDBJ whole genome shotgun (WGS) entry which is preliminary data.</text>
</comment>
<keyword evidence="2" id="KW-0808">Transferase</keyword>
<evidence type="ECO:0000256" key="1">
    <source>
        <dbReference type="ARBA" id="ARBA00004170"/>
    </source>
</evidence>
<dbReference type="Pfam" id="PF01553">
    <property type="entry name" value="Acyltransferase"/>
    <property type="match status" value="1"/>
</dbReference>
<dbReference type="Proteomes" id="UP000178526">
    <property type="component" value="Unassembled WGS sequence"/>
</dbReference>
<keyword evidence="7" id="KW-0812">Transmembrane</keyword>
<accession>A0A1F7RJN7</accession>
<dbReference type="CDD" id="cd07989">
    <property type="entry name" value="LPLAT_AGPAT-like"/>
    <property type="match status" value="1"/>
</dbReference>
<evidence type="ECO:0000256" key="6">
    <source>
        <dbReference type="ARBA" id="ARBA00047906"/>
    </source>
</evidence>